<gene>
    <name evidence="2" type="ORF">PIB30_085953</name>
</gene>
<dbReference type="Proteomes" id="UP001341840">
    <property type="component" value="Unassembled WGS sequence"/>
</dbReference>
<feature type="compositionally biased region" description="Basic residues" evidence="1">
    <location>
        <begin position="1"/>
        <end position="10"/>
    </location>
</feature>
<sequence>MKAKNKKPGGRSKSASNPLLKKERGFVCLDSSRRRTKFLQPQAVYLPGNKPVAQKLRRMNPEKASK</sequence>
<organism evidence="2 3">
    <name type="scientific">Stylosanthes scabra</name>
    <dbReference type="NCBI Taxonomy" id="79078"/>
    <lineage>
        <taxon>Eukaryota</taxon>
        <taxon>Viridiplantae</taxon>
        <taxon>Streptophyta</taxon>
        <taxon>Embryophyta</taxon>
        <taxon>Tracheophyta</taxon>
        <taxon>Spermatophyta</taxon>
        <taxon>Magnoliopsida</taxon>
        <taxon>eudicotyledons</taxon>
        <taxon>Gunneridae</taxon>
        <taxon>Pentapetalae</taxon>
        <taxon>rosids</taxon>
        <taxon>fabids</taxon>
        <taxon>Fabales</taxon>
        <taxon>Fabaceae</taxon>
        <taxon>Papilionoideae</taxon>
        <taxon>50 kb inversion clade</taxon>
        <taxon>dalbergioids sensu lato</taxon>
        <taxon>Dalbergieae</taxon>
        <taxon>Pterocarpus clade</taxon>
        <taxon>Stylosanthes</taxon>
    </lineage>
</organism>
<proteinExistence type="predicted"/>
<evidence type="ECO:0000256" key="1">
    <source>
        <dbReference type="SAM" id="MobiDB-lite"/>
    </source>
</evidence>
<comment type="caution">
    <text evidence="2">The sequence shown here is derived from an EMBL/GenBank/DDBJ whole genome shotgun (WGS) entry which is preliminary data.</text>
</comment>
<feature type="region of interest" description="Disordered" evidence="1">
    <location>
        <begin position="1"/>
        <end position="22"/>
    </location>
</feature>
<feature type="non-terminal residue" evidence="2">
    <location>
        <position position="66"/>
    </location>
</feature>
<protein>
    <submittedName>
        <fullName evidence="2">Uncharacterized protein</fullName>
    </submittedName>
</protein>
<name>A0ABU6RSX1_9FABA</name>
<reference evidence="2 3" key="1">
    <citation type="journal article" date="2023" name="Plants (Basel)">
        <title>Bridging the Gap: Combining Genomics and Transcriptomics Approaches to Understand Stylosanthes scabra, an Orphan Legume from the Brazilian Caatinga.</title>
        <authorList>
            <person name="Ferreira-Neto J.R.C."/>
            <person name="da Silva M.D."/>
            <person name="Binneck E."/>
            <person name="de Melo N.F."/>
            <person name="da Silva R.H."/>
            <person name="de Melo A.L.T.M."/>
            <person name="Pandolfi V."/>
            <person name="Bustamante F.O."/>
            <person name="Brasileiro-Vidal A.C."/>
            <person name="Benko-Iseppon A.M."/>
        </authorList>
    </citation>
    <scope>NUCLEOTIDE SEQUENCE [LARGE SCALE GENOMIC DNA]</scope>
    <source>
        <tissue evidence="2">Leaves</tissue>
    </source>
</reference>
<keyword evidence="3" id="KW-1185">Reference proteome</keyword>
<dbReference type="EMBL" id="JASCZI010031661">
    <property type="protein sequence ID" value="MED6127221.1"/>
    <property type="molecule type" value="Genomic_DNA"/>
</dbReference>
<evidence type="ECO:0000313" key="3">
    <source>
        <dbReference type="Proteomes" id="UP001341840"/>
    </source>
</evidence>
<accession>A0ABU6RSX1</accession>
<evidence type="ECO:0000313" key="2">
    <source>
        <dbReference type="EMBL" id="MED6127221.1"/>
    </source>
</evidence>